<dbReference type="PANTHER" id="PTHR47926:SF498">
    <property type="entry name" value="PENTATRICOPEPTIDE REPEAT-CONTAINING PROTEIN"/>
    <property type="match status" value="1"/>
</dbReference>
<feature type="repeat" description="PPR" evidence="3">
    <location>
        <begin position="266"/>
        <end position="300"/>
    </location>
</feature>
<protein>
    <recommendedName>
        <fullName evidence="7">Pentatricopeptide repeat-containing protein</fullName>
    </recommendedName>
</protein>
<dbReference type="GO" id="GO:0009451">
    <property type="term" value="P:RNA modification"/>
    <property type="evidence" value="ECO:0000318"/>
    <property type="project" value="GO_Central"/>
</dbReference>
<evidence type="ECO:0000313" key="4">
    <source>
        <dbReference type="EMBL" id="KQK10326.1"/>
    </source>
</evidence>
<evidence type="ECO:0000313" key="5">
    <source>
        <dbReference type="EnsemblPlants" id="KQK10326"/>
    </source>
</evidence>
<dbReference type="FunFam" id="1.25.40.10:FF:000627">
    <property type="entry name" value="Pentatricopeptide repeat-containing protein"/>
    <property type="match status" value="1"/>
</dbReference>
<dbReference type="Pfam" id="PF13041">
    <property type="entry name" value="PPR_2"/>
    <property type="match status" value="1"/>
</dbReference>
<dbReference type="FunFam" id="1.25.40.10:FF:001558">
    <property type="entry name" value="Os01g0818200 protein"/>
    <property type="match status" value="1"/>
</dbReference>
<reference evidence="5" key="3">
    <citation type="submission" date="2018-08" db="UniProtKB">
        <authorList>
            <consortium name="EnsemblPlants"/>
        </authorList>
    </citation>
    <scope>IDENTIFICATION</scope>
    <source>
        <strain evidence="5">cv. Bd21</strain>
    </source>
</reference>
<dbReference type="KEGG" id="bdi:104583342"/>
<dbReference type="InterPro" id="IPR011990">
    <property type="entry name" value="TPR-like_helical_dom_sf"/>
</dbReference>
<keyword evidence="1" id="KW-0677">Repeat</keyword>
<sequence>MAAVRFPLRAIVSHPRPPTRRLLLPLHAHLLTSGRLASSPATLTSLVSLYARVPALHARLPLLLSPTSPLPCFNAGLSLPHPLALSVFRRLRLVHSPDPFSFPPLVSSAPSPHHLVAIHALSLRCGLAHDLFTASALLRACLRFGLADHAHRLFDELPFRDVVVWNAMLNGFAKLGCFDRAIQFFLQMRRESGVLEISSFTVTGVLSACTATADLQRGAAVHGMVVKSGFDHEASVCNALMDLYGKSHKVANAAALFEGMAENDKDLFSWNSMLSALQYSADHVGTMRLFARMRRAAIWPDAVTVAAVLPACAQTAALKVGREVHGYIVTSGLACDGALDVFACNALVDMYAKSGALDEACRVFDWMSQQDVASWNIMIDGYASHGRGQEALKLFRQMTEVEGLVPDEVTLLGTMSACSHSGLVEEGRGFLKRMKEEFGLDPQLEHYACVTDMLGRAGRLDEARKVVQEAGDVGAGAWRTYLAACRMHGDKERAQEAARMLMTTQESGSGGWVLLANTFGWEGSFKELEEVRGEMRRQGVQKASPGCSWIEVGGGNSGSATLMHAFVSGDKAHPEADMIYEMLHVLISWMRDCGDLSIITPLYAIECS</sequence>
<reference evidence="4" key="2">
    <citation type="submission" date="2017-06" db="EMBL/GenBank/DDBJ databases">
        <title>WGS assembly of Brachypodium distachyon.</title>
        <authorList>
            <consortium name="The International Brachypodium Initiative"/>
            <person name="Lucas S."/>
            <person name="Harmon-Smith M."/>
            <person name="Lail K."/>
            <person name="Tice H."/>
            <person name="Grimwood J."/>
            <person name="Bruce D."/>
            <person name="Barry K."/>
            <person name="Shu S."/>
            <person name="Lindquist E."/>
            <person name="Wang M."/>
            <person name="Pitluck S."/>
            <person name="Vogel J.P."/>
            <person name="Garvin D.F."/>
            <person name="Mockler T.C."/>
            <person name="Schmutz J."/>
            <person name="Rokhsar D."/>
            <person name="Bevan M.W."/>
        </authorList>
    </citation>
    <scope>NUCLEOTIDE SEQUENCE</scope>
    <source>
        <strain evidence="4">Bd21</strain>
    </source>
</reference>
<dbReference type="FunCoup" id="I1HSU5">
    <property type="interactions" value="106"/>
</dbReference>
<name>I1HSU5_BRADI</name>
<evidence type="ECO:0000256" key="3">
    <source>
        <dbReference type="PROSITE-ProRule" id="PRU00708"/>
    </source>
</evidence>
<keyword evidence="6" id="KW-1185">Reference proteome</keyword>
<keyword evidence="2" id="KW-0809">Transit peptide</keyword>
<organism evidence="5">
    <name type="scientific">Brachypodium distachyon</name>
    <name type="common">Purple false brome</name>
    <name type="synonym">Trachynia distachya</name>
    <dbReference type="NCBI Taxonomy" id="15368"/>
    <lineage>
        <taxon>Eukaryota</taxon>
        <taxon>Viridiplantae</taxon>
        <taxon>Streptophyta</taxon>
        <taxon>Embryophyta</taxon>
        <taxon>Tracheophyta</taxon>
        <taxon>Spermatophyta</taxon>
        <taxon>Magnoliopsida</taxon>
        <taxon>Liliopsida</taxon>
        <taxon>Poales</taxon>
        <taxon>Poaceae</taxon>
        <taxon>BOP clade</taxon>
        <taxon>Pooideae</taxon>
        <taxon>Stipodae</taxon>
        <taxon>Brachypodieae</taxon>
        <taxon>Brachypodium</taxon>
    </lineage>
</organism>
<dbReference type="PROSITE" id="PS51375">
    <property type="entry name" value="PPR"/>
    <property type="match status" value="4"/>
</dbReference>
<dbReference type="Gramene" id="KQK10326">
    <property type="protein sequence ID" value="KQK10326"/>
    <property type="gene ID" value="BRADI_2g53377v3"/>
</dbReference>
<dbReference type="PANTHER" id="PTHR47926">
    <property type="entry name" value="PENTATRICOPEPTIDE REPEAT-CONTAINING PROTEIN"/>
    <property type="match status" value="1"/>
</dbReference>
<dbReference type="InterPro" id="IPR046848">
    <property type="entry name" value="E_motif"/>
</dbReference>
<dbReference type="Pfam" id="PF20431">
    <property type="entry name" value="E_motif"/>
    <property type="match status" value="1"/>
</dbReference>
<accession>I1HSU5</accession>
<dbReference type="EMBL" id="CM000881">
    <property type="protein sequence ID" value="KQK10326.1"/>
    <property type="molecule type" value="Genomic_DNA"/>
</dbReference>
<feature type="repeat" description="PPR" evidence="3">
    <location>
        <begin position="340"/>
        <end position="370"/>
    </location>
</feature>
<dbReference type="HOGENOM" id="CLU_002706_0_1_1"/>
<evidence type="ECO:0008006" key="7">
    <source>
        <dbReference type="Google" id="ProtNLM"/>
    </source>
</evidence>
<evidence type="ECO:0000313" key="6">
    <source>
        <dbReference type="Proteomes" id="UP000008810"/>
    </source>
</evidence>
<dbReference type="OrthoDB" id="631241at2759"/>
<dbReference type="GO" id="GO:0003723">
    <property type="term" value="F:RNA binding"/>
    <property type="evidence" value="ECO:0007669"/>
    <property type="project" value="InterPro"/>
</dbReference>
<dbReference type="FunFam" id="1.25.40.10:FF:000988">
    <property type="entry name" value="Os01g0818200 protein"/>
    <property type="match status" value="1"/>
</dbReference>
<proteinExistence type="predicted"/>
<dbReference type="Gene3D" id="1.25.40.10">
    <property type="entry name" value="Tetratricopeptide repeat domain"/>
    <property type="match status" value="3"/>
</dbReference>
<dbReference type="EnsemblPlants" id="KQK10326">
    <property type="protein sequence ID" value="KQK10326"/>
    <property type="gene ID" value="BRADI_2g53377v3"/>
</dbReference>
<dbReference type="GeneID" id="104583342"/>
<dbReference type="eggNOG" id="KOG4197">
    <property type="taxonomic scope" value="Eukaryota"/>
</dbReference>
<gene>
    <name evidence="5" type="primary">LOC104583342</name>
    <name evidence="4" type="ORF">BRADI_2g53377v3</name>
</gene>
<evidence type="ECO:0000256" key="1">
    <source>
        <dbReference type="ARBA" id="ARBA00022737"/>
    </source>
</evidence>
<dbReference type="AlphaFoldDB" id="I1HSU5"/>
<dbReference type="Pfam" id="PF01535">
    <property type="entry name" value="PPR"/>
    <property type="match status" value="4"/>
</dbReference>
<dbReference type="RefSeq" id="XP_010233533.1">
    <property type="nucleotide sequence ID" value="XM_010235231.2"/>
</dbReference>
<dbReference type="NCBIfam" id="TIGR00756">
    <property type="entry name" value="PPR"/>
    <property type="match status" value="2"/>
</dbReference>
<dbReference type="InterPro" id="IPR046960">
    <property type="entry name" value="PPR_At4g14850-like_plant"/>
</dbReference>
<dbReference type="InterPro" id="IPR002885">
    <property type="entry name" value="PPR_rpt"/>
</dbReference>
<dbReference type="Proteomes" id="UP000008810">
    <property type="component" value="Chromosome 2"/>
</dbReference>
<reference evidence="4 5" key="1">
    <citation type="journal article" date="2010" name="Nature">
        <title>Genome sequencing and analysis of the model grass Brachypodium distachyon.</title>
        <authorList>
            <consortium name="International Brachypodium Initiative"/>
        </authorList>
    </citation>
    <scope>NUCLEOTIDE SEQUENCE [LARGE SCALE GENOMIC DNA]</scope>
    <source>
        <strain evidence="4 5">Bd21</strain>
    </source>
</reference>
<evidence type="ECO:0000256" key="2">
    <source>
        <dbReference type="ARBA" id="ARBA00022946"/>
    </source>
</evidence>
<feature type="repeat" description="PPR" evidence="3">
    <location>
        <begin position="161"/>
        <end position="195"/>
    </location>
</feature>
<dbReference type="OMA" id="ELEPEHC"/>
<feature type="repeat" description="PPR" evidence="3">
    <location>
        <begin position="371"/>
        <end position="406"/>
    </location>
</feature>